<gene>
    <name evidence="3" type="ORF">A7C99_0781</name>
</gene>
<accession>A0A178F5A3</accession>
<evidence type="ECO:0000313" key="3">
    <source>
        <dbReference type="EMBL" id="OAL67652.1"/>
    </source>
</evidence>
<dbReference type="EMBL" id="LHPM01000009">
    <property type="protein sequence ID" value="OAL67652.1"/>
    <property type="molecule type" value="Genomic_DNA"/>
</dbReference>
<dbReference type="InterPro" id="IPR029063">
    <property type="entry name" value="SAM-dependent_MTases_sf"/>
</dbReference>
<proteinExistence type="predicted"/>
<organism evidence="3 4">
    <name type="scientific">Trichophyton rubrum</name>
    <name type="common">Athlete's foot fungus</name>
    <name type="synonym">Epidermophyton rubrum</name>
    <dbReference type="NCBI Taxonomy" id="5551"/>
    <lineage>
        <taxon>Eukaryota</taxon>
        <taxon>Fungi</taxon>
        <taxon>Dikarya</taxon>
        <taxon>Ascomycota</taxon>
        <taxon>Pezizomycotina</taxon>
        <taxon>Eurotiomycetes</taxon>
        <taxon>Eurotiomycetidae</taxon>
        <taxon>Onygenales</taxon>
        <taxon>Arthrodermataceae</taxon>
        <taxon>Trichophyton</taxon>
    </lineage>
</organism>
<evidence type="ECO:0000256" key="1">
    <source>
        <dbReference type="SAM" id="SignalP"/>
    </source>
</evidence>
<dbReference type="VEuPathDB" id="FungiDB:TERG_06082"/>
<feature type="domain" description="GmrSD restriction endonucleases C-terminal" evidence="2">
    <location>
        <begin position="105"/>
        <end position="194"/>
    </location>
</feature>
<feature type="signal peptide" evidence="1">
    <location>
        <begin position="1"/>
        <end position="16"/>
    </location>
</feature>
<protein>
    <recommendedName>
        <fullName evidence="2">GmrSD restriction endonucleases C-terminal domain-containing protein</fullName>
    </recommendedName>
</protein>
<evidence type="ECO:0000259" key="2">
    <source>
        <dbReference type="Pfam" id="PF07510"/>
    </source>
</evidence>
<keyword evidence="1" id="KW-0732">Signal</keyword>
<dbReference type="Pfam" id="PF07510">
    <property type="entry name" value="GmrSD_C"/>
    <property type="match status" value="1"/>
</dbReference>
<name>A0A178F5A3_TRIRU</name>
<dbReference type="PANTHER" id="PTHR24094">
    <property type="entry name" value="SECRETED PROTEIN"/>
    <property type="match status" value="1"/>
</dbReference>
<dbReference type="Gene3D" id="3.40.50.150">
    <property type="entry name" value="Vaccinia Virus protein VP39"/>
    <property type="match status" value="1"/>
</dbReference>
<dbReference type="AlphaFoldDB" id="A0A178F5A3"/>
<feature type="chain" id="PRO_5008085966" description="GmrSD restriction endonucleases C-terminal domain-containing protein" evidence="1">
    <location>
        <begin position="17"/>
        <end position="807"/>
    </location>
</feature>
<dbReference type="Proteomes" id="UP000243015">
    <property type="component" value="Unassembled WGS sequence"/>
</dbReference>
<dbReference type="PANTHER" id="PTHR24094:SF15">
    <property type="entry name" value="AMP-DEPENDENT SYNTHETASE_LIGASE DOMAIN-CONTAINING PROTEIN-RELATED"/>
    <property type="match status" value="1"/>
</dbReference>
<dbReference type="InterPro" id="IPR011089">
    <property type="entry name" value="GmrSD_C"/>
</dbReference>
<evidence type="ECO:0000313" key="4">
    <source>
        <dbReference type="Proteomes" id="UP000243015"/>
    </source>
</evidence>
<sequence>MKYTFLAVLSAVTVLATPAPVPTPPNIPSASTAQSLLSGLTVRPQGPQDGYSRDKFPHWITISGTCNTRETVLRRDGTNVQVDGSCAAISGSWFSPYDGATWTAASDVDIDHVVPLSNAWKSGAASWTTSQRQSFANDLSNPQLIAVTDNVNQAKGDQGPESWKPPLQSYWCTYSRMWIKVKSVYKLSVTSAEKIGASGTYVPMGLDSYTLPPTSGYTINPGHALDERDDVLERLAPTLPNDKPVDIIDSYPGLGIWSSHFHEYVRPRRHILLEPNFRTYEAHLKPLLQSPGSRYVHVPLDPALDRTFSDLFKKGYLPEQTERTEGSTEVNDTLLVLANMTLLRSATKLRATDSRKYFESMLDQSYFHRYGLVRIIAIFPSSNLDAILPKSISRRRRTQALLECVASEANEVAGDTSETTHLTRRGLPVVQSSAERAAKRNEGVVVKVPPGREPIPLELAPKPVVVNGAQHSYVPRPIHDWHHEYIRAHRDLKKEEQKIDTTNPIPAKLKDLRKTFAALQKRYLYESSQIRSAHEADDRQCDIDNIEADLRKVMNGTLPVPSRRKAGKIIKNLALLKEERDIILSSLGKQFIRHHYPLFVNERRCVAGSQSSPSVEPLLLWDKRAYEPLHVEKHEFSPKTPCSIVDIRPNPNSYIFDAQRQYKAANESFKYISVLTTFRALLRMFIPYPKKSIEQVLRLLFASRPMADFPSAIPSLAEYATPKITVDAKEAASWKHVKTNNRRGVFVGYDMDCLAEATLQRIPSKLFWDIAVEWERWRHEKNLPDTLSKSLGGAFISDMNEAFEARR</sequence>
<reference evidence="3 4" key="1">
    <citation type="submission" date="2016-05" db="EMBL/GenBank/DDBJ databases">
        <title>Genome sequencing of Trichophyton rubrum CMCC(F)T1i isolated from hair.</title>
        <authorList>
            <person name="Zhan P."/>
            <person name="Tao Y."/>
            <person name="Liu W."/>
        </authorList>
    </citation>
    <scope>NUCLEOTIDE SEQUENCE [LARGE SCALE GENOMIC DNA]</scope>
    <source>
        <strain evidence="4">CMCC(F)T1i</strain>
    </source>
</reference>
<comment type="caution">
    <text evidence="3">The sequence shown here is derived from an EMBL/GenBank/DDBJ whole genome shotgun (WGS) entry which is preliminary data.</text>
</comment>